<dbReference type="Ensembl" id="ENSNMLT00000022247.1">
    <property type="protein sequence ID" value="ENSNMLP00000019814.1"/>
    <property type="gene ID" value="ENSNMLG00000012972.1"/>
</dbReference>
<keyword evidence="3" id="KW-1185">Reference proteome</keyword>
<feature type="signal peptide" evidence="1">
    <location>
        <begin position="1"/>
        <end position="18"/>
    </location>
</feature>
<reference evidence="2" key="1">
    <citation type="submission" date="2025-08" db="UniProtKB">
        <authorList>
            <consortium name="Ensembl"/>
        </authorList>
    </citation>
    <scope>IDENTIFICATION</scope>
</reference>
<dbReference type="Proteomes" id="UP000694523">
    <property type="component" value="Unplaced"/>
</dbReference>
<evidence type="ECO:0000256" key="1">
    <source>
        <dbReference type="SAM" id="SignalP"/>
    </source>
</evidence>
<protein>
    <submittedName>
        <fullName evidence="2">Apolipoprotein A-II</fullName>
    </submittedName>
</protein>
<name>A0A8C6WN97_9GOBI</name>
<proteinExistence type="predicted"/>
<feature type="chain" id="PRO_5034413436" evidence="1">
    <location>
        <begin position="19"/>
        <end position="107"/>
    </location>
</feature>
<accession>A0A8C6WN97</accession>
<sequence>MDKKGLLLGLILLIQAACEPLVAESTDTDPPGLMERLAERAWTAKERVQQVGETVLGFAGAYYEDHLQPVAASYYEWTSTWRDSTWSLWNTMQTKMSSYMPVRSSPK</sequence>
<reference evidence="2" key="2">
    <citation type="submission" date="2025-09" db="UniProtKB">
        <authorList>
            <consortium name="Ensembl"/>
        </authorList>
    </citation>
    <scope>IDENTIFICATION</scope>
</reference>
<evidence type="ECO:0000313" key="2">
    <source>
        <dbReference type="Ensembl" id="ENSNMLP00000019814.1"/>
    </source>
</evidence>
<keyword evidence="1" id="KW-0732">Signal</keyword>
<organism evidence="2 3">
    <name type="scientific">Neogobius melanostomus</name>
    <name type="common">round goby</name>
    <dbReference type="NCBI Taxonomy" id="47308"/>
    <lineage>
        <taxon>Eukaryota</taxon>
        <taxon>Metazoa</taxon>
        <taxon>Chordata</taxon>
        <taxon>Craniata</taxon>
        <taxon>Vertebrata</taxon>
        <taxon>Euteleostomi</taxon>
        <taxon>Actinopterygii</taxon>
        <taxon>Neopterygii</taxon>
        <taxon>Teleostei</taxon>
        <taxon>Neoteleostei</taxon>
        <taxon>Acanthomorphata</taxon>
        <taxon>Gobiaria</taxon>
        <taxon>Gobiiformes</taxon>
        <taxon>Gobioidei</taxon>
        <taxon>Gobiidae</taxon>
        <taxon>Benthophilinae</taxon>
        <taxon>Neogobiini</taxon>
        <taxon>Neogobius</taxon>
    </lineage>
</organism>
<dbReference type="AlphaFoldDB" id="A0A8C6WN97"/>
<evidence type="ECO:0000313" key="3">
    <source>
        <dbReference type="Proteomes" id="UP000694523"/>
    </source>
</evidence>